<proteinExistence type="predicted"/>
<sequence>MKLINSFYISIITFSICSKSSDYHSNDNNQFPSNDEKSLNGYQTLIDLESANATLLTINSVEILKQRICDDECFQIDFIGSEIPIPIQMNNTFLVIVSCALLVLAFVNVLTF</sequence>
<accession>A0AAN7YVL1</accession>
<protein>
    <submittedName>
        <fullName evidence="2">Uncharacterized protein</fullName>
    </submittedName>
</protein>
<name>A0AAN7YVL1_9MYCE</name>
<evidence type="ECO:0000313" key="2">
    <source>
        <dbReference type="EMBL" id="KAK5579996.1"/>
    </source>
</evidence>
<dbReference type="EMBL" id="JAVFKY010000002">
    <property type="protein sequence ID" value="KAK5579996.1"/>
    <property type="molecule type" value="Genomic_DNA"/>
</dbReference>
<keyword evidence="3" id="KW-1185">Reference proteome</keyword>
<gene>
    <name evidence="2" type="ORF">RB653_000008</name>
</gene>
<feature type="transmembrane region" description="Helical" evidence="1">
    <location>
        <begin position="93"/>
        <end position="111"/>
    </location>
</feature>
<keyword evidence="1" id="KW-0812">Transmembrane</keyword>
<keyword evidence="1" id="KW-0472">Membrane</keyword>
<evidence type="ECO:0000313" key="3">
    <source>
        <dbReference type="Proteomes" id="UP001344447"/>
    </source>
</evidence>
<evidence type="ECO:0000256" key="1">
    <source>
        <dbReference type="SAM" id="Phobius"/>
    </source>
</evidence>
<comment type="caution">
    <text evidence="2">The sequence shown here is derived from an EMBL/GenBank/DDBJ whole genome shotgun (WGS) entry which is preliminary data.</text>
</comment>
<dbReference type="AlphaFoldDB" id="A0AAN7YVL1"/>
<organism evidence="2 3">
    <name type="scientific">Dictyostelium firmibasis</name>
    <dbReference type="NCBI Taxonomy" id="79012"/>
    <lineage>
        <taxon>Eukaryota</taxon>
        <taxon>Amoebozoa</taxon>
        <taxon>Evosea</taxon>
        <taxon>Eumycetozoa</taxon>
        <taxon>Dictyostelia</taxon>
        <taxon>Dictyosteliales</taxon>
        <taxon>Dictyosteliaceae</taxon>
        <taxon>Dictyostelium</taxon>
    </lineage>
</organism>
<keyword evidence="1" id="KW-1133">Transmembrane helix</keyword>
<reference evidence="2 3" key="1">
    <citation type="submission" date="2023-11" db="EMBL/GenBank/DDBJ databases">
        <title>Dfirmibasis_genome.</title>
        <authorList>
            <person name="Edelbroek B."/>
            <person name="Kjellin J."/>
            <person name="Jerlstrom-Hultqvist J."/>
            <person name="Soderbom F."/>
        </authorList>
    </citation>
    <scope>NUCLEOTIDE SEQUENCE [LARGE SCALE GENOMIC DNA]</scope>
    <source>
        <strain evidence="2 3">TNS-C-14</strain>
    </source>
</reference>
<dbReference type="Proteomes" id="UP001344447">
    <property type="component" value="Unassembled WGS sequence"/>
</dbReference>